<keyword evidence="3" id="KW-1185">Reference proteome</keyword>
<name>A0A4U8USE1_STECR</name>
<evidence type="ECO:0000313" key="3">
    <source>
        <dbReference type="Proteomes" id="UP000298663"/>
    </source>
</evidence>
<reference evidence="2 3" key="2">
    <citation type="journal article" date="2019" name="G3 (Bethesda)">
        <title>Hybrid Assembly of the Genome of the Entomopathogenic Nematode Steinernema carpocapsae Identifies the X-Chromosome.</title>
        <authorList>
            <person name="Serra L."/>
            <person name="Macchietto M."/>
            <person name="Macias-Munoz A."/>
            <person name="McGill C.J."/>
            <person name="Rodriguez I.M."/>
            <person name="Rodriguez B."/>
            <person name="Murad R."/>
            <person name="Mortazavi A."/>
        </authorList>
    </citation>
    <scope>NUCLEOTIDE SEQUENCE [LARGE SCALE GENOMIC DNA]</scope>
    <source>
        <strain evidence="2 3">ALL</strain>
    </source>
</reference>
<dbReference type="Proteomes" id="UP000298663">
    <property type="component" value="Unassembled WGS sequence"/>
</dbReference>
<proteinExistence type="predicted"/>
<feature type="compositionally biased region" description="Basic and acidic residues" evidence="1">
    <location>
        <begin position="109"/>
        <end position="124"/>
    </location>
</feature>
<dbReference type="EMBL" id="AZBU02000001">
    <property type="protein sequence ID" value="TMS34618.1"/>
    <property type="molecule type" value="Genomic_DNA"/>
</dbReference>
<evidence type="ECO:0000313" key="2">
    <source>
        <dbReference type="EMBL" id="TMS34618.1"/>
    </source>
</evidence>
<sequence>MKDQNQLVYAMASEASYFMMHAIAPSSLRVVRARVQVFAGTSGFLAFESAVYKYAQDGLPRDAAAGVYLCLLLRPKFSLRSSGIRSLRARAVRPRLPERKTTSQRALRKPTEDERRTHVPSSDKPEEVQVTFLLDIGDSSFNLCCLF</sequence>
<organism evidence="2 3">
    <name type="scientific">Steinernema carpocapsae</name>
    <name type="common">Entomopathogenic nematode</name>
    <dbReference type="NCBI Taxonomy" id="34508"/>
    <lineage>
        <taxon>Eukaryota</taxon>
        <taxon>Metazoa</taxon>
        <taxon>Ecdysozoa</taxon>
        <taxon>Nematoda</taxon>
        <taxon>Chromadorea</taxon>
        <taxon>Rhabditida</taxon>
        <taxon>Tylenchina</taxon>
        <taxon>Panagrolaimomorpha</taxon>
        <taxon>Strongyloidoidea</taxon>
        <taxon>Steinernematidae</taxon>
        <taxon>Steinernema</taxon>
    </lineage>
</organism>
<comment type="caution">
    <text evidence="2">The sequence shown here is derived from an EMBL/GenBank/DDBJ whole genome shotgun (WGS) entry which is preliminary data.</text>
</comment>
<gene>
    <name evidence="2" type="ORF">L596_002171</name>
</gene>
<accession>A0A4U8USE1</accession>
<protein>
    <submittedName>
        <fullName evidence="2">Uncharacterized protein</fullName>
    </submittedName>
</protein>
<reference evidence="2 3" key="1">
    <citation type="journal article" date="2015" name="Genome Biol.">
        <title>Comparative genomics of Steinernema reveals deeply conserved gene regulatory networks.</title>
        <authorList>
            <person name="Dillman A.R."/>
            <person name="Macchietto M."/>
            <person name="Porter C.F."/>
            <person name="Rogers A."/>
            <person name="Williams B."/>
            <person name="Antoshechkin I."/>
            <person name="Lee M.M."/>
            <person name="Goodwin Z."/>
            <person name="Lu X."/>
            <person name="Lewis E.E."/>
            <person name="Goodrich-Blair H."/>
            <person name="Stock S.P."/>
            <person name="Adams B.J."/>
            <person name="Sternberg P.W."/>
            <person name="Mortazavi A."/>
        </authorList>
    </citation>
    <scope>NUCLEOTIDE SEQUENCE [LARGE SCALE GENOMIC DNA]</scope>
    <source>
        <strain evidence="2 3">ALL</strain>
    </source>
</reference>
<feature type="region of interest" description="Disordered" evidence="1">
    <location>
        <begin position="96"/>
        <end position="124"/>
    </location>
</feature>
<evidence type="ECO:0000256" key="1">
    <source>
        <dbReference type="SAM" id="MobiDB-lite"/>
    </source>
</evidence>
<dbReference type="AlphaFoldDB" id="A0A4U8USE1"/>